<reference evidence="1" key="2">
    <citation type="submission" date="2015-06" db="UniProtKB">
        <authorList>
            <consortium name="EnsemblMetazoa"/>
        </authorList>
    </citation>
    <scope>IDENTIFICATION</scope>
</reference>
<evidence type="ECO:0000313" key="1">
    <source>
        <dbReference type="EnsemblMetazoa" id="MESCA000938-PA"/>
    </source>
</evidence>
<dbReference type="EMBL" id="CAQQ02020642">
    <property type="status" value="NOT_ANNOTATED_CDS"/>
    <property type="molecule type" value="Genomic_DNA"/>
</dbReference>
<dbReference type="EnsemblMetazoa" id="MESCA000938-RA">
    <property type="protein sequence ID" value="MESCA000938-PA"/>
    <property type="gene ID" value="MESCA000938"/>
</dbReference>
<reference evidence="2" key="1">
    <citation type="submission" date="2013-02" db="EMBL/GenBank/DDBJ databases">
        <authorList>
            <person name="Hughes D."/>
        </authorList>
    </citation>
    <scope>NUCLEOTIDE SEQUENCE</scope>
    <source>
        <strain>Durham</strain>
        <strain evidence="2">NC isolate 2 -- Noor lab</strain>
    </source>
</reference>
<dbReference type="HOGENOM" id="CLU_222440_0_0_1"/>
<name>T1GCC8_MEGSC</name>
<organism evidence="1 2">
    <name type="scientific">Megaselia scalaris</name>
    <name type="common">Humpbacked fly</name>
    <name type="synonym">Phora scalaris</name>
    <dbReference type="NCBI Taxonomy" id="36166"/>
    <lineage>
        <taxon>Eukaryota</taxon>
        <taxon>Metazoa</taxon>
        <taxon>Ecdysozoa</taxon>
        <taxon>Arthropoda</taxon>
        <taxon>Hexapoda</taxon>
        <taxon>Insecta</taxon>
        <taxon>Pterygota</taxon>
        <taxon>Neoptera</taxon>
        <taxon>Endopterygota</taxon>
        <taxon>Diptera</taxon>
        <taxon>Brachycera</taxon>
        <taxon>Muscomorpha</taxon>
        <taxon>Platypezoidea</taxon>
        <taxon>Phoridae</taxon>
        <taxon>Megaseliini</taxon>
        <taxon>Megaselia</taxon>
    </lineage>
</organism>
<keyword evidence="2" id="KW-1185">Reference proteome</keyword>
<dbReference type="EMBL" id="CAQQ02020641">
    <property type="status" value="NOT_ANNOTATED_CDS"/>
    <property type="molecule type" value="Genomic_DNA"/>
</dbReference>
<dbReference type="Proteomes" id="UP000015102">
    <property type="component" value="Unassembled WGS sequence"/>
</dbReference>
<evidence type="ECO:0000313" key="2">
    <source>
        <dbReference type="Proteomes" id="UP000015102"/>
    </source>
</evidence>
<sequence length="14" mass="1762">MVNYKSPFIKMLYK</sequence>
<accession>T1GCC8</accession>
<proteinExistence type="predicted"/>
<protein>
    <submittedName>
        <fullName evidence="1">Uncharacterized protein</fullName>
    </submittedName>
</protein>